<proteinExistence type="inferred from homology"/>
<reference evidence="5" key="1">
    <citation type="submission" date="2023-08" db="EMBL/GenBank/DDBJ databases">
        <title>Pelteobagrus vachellii genome.</title>
        <authorList>
            <person name="Liu H."/>
        </authorList>
    </citation>
    <scope>NUCLEOTIDE SEQUENCE</scope>
    <source>
        <strain evidence="5">PRFRI_2022a</strain>
        <tissue evidence="5">Muscle</tissue>
    </source>
</reference>
<feature type="signal peptide" evidence="4">
    <location>
        <begin position="1"/>
        <end position="26"/>
    </location>
</feature>
<comment type="similarity">
    <text evidence="1">Belongs to the UDP-glycosyltransferase family.</text>
</comment>
<comment type="caution">
    <text evidence="5">The sequence shown here is derived from an EMBL/GenBank/DDBJ whole genome shotgun (WGS) entry which is preliminary data.</text>
</comment>
<dbReference type="InterPro" id="IPR050271">
    <property type="entry name" value="UDP-glycosyltransferase"/>
</dbReference>
<accession>A0AA88J086</accession>
<keyword evidence="3" id="KW-0808">Transferase</keyword>
<dbReference type="InterPro" id="IPR002213">
    <property type="entry name" value="UDP_glucos_trans"/>
</dbReference>
<evidence type="ECO:0000256" key="3">
    <source>
        <dbReference type="ARBA" id="ARBA00022679"/>
    </source>
</evidence>
<keyword evidence="2" id="KW-0328">Glycosyltransferase</keyword>
<dbReference type="PANTHER" id="PTHR48043:SF162">
    <property type="entry name" value="UDP GLUCURONOSYLTRANSFERASE 2 FAMILY, POLYPEPTIDE A1 PRECURSOR-RELATED"/>
    <property type="match status" value="1"/>
</dbReference>
<dbReference type="Gene3D" id="3.40.50.2000">
    <property type="entry name" value="Glycogen Phosphorylase B"/>
    <property type="match status" value="1"/>
</dbReference>
<evidence type="ECO:0000256" key="1">
    <source>
        <dbReference type="ARBA" id="ARBA00009995"/>
    </source>
</evidence>
<evidence type="ECO:0008006" key="7">
    <source>
        <dbReference type="Google" id="ProtNLM"/>
    </source>
</evidence>
<dbReference type="EMBL" id="JAVHJS010000025">
    <property type="protein sequence ID" value="KAK2816174.1"/>
    <property type="molecule type" value="Genomic_DNA"/>
</dbReference>
<evidence type="ECO:0000313" key="6">
    <source>
        <dbReference type="Proteomes" id="UP001187315"/>
    </source>
</evidence>
<evidence type="ECO:0000256" key="4">
    <source>
        <dbReference type="SAM" id="SignalP"/>
    </source>
</evidence>
<organism evidence="5 6">
    <name type="scientific">Tachysurus vachellii</name>
    <name type="common">Darkbarbel catfish</name>
    <name type="synonym">Pelteobagrus vachellii</name>
    <dbReference type="NCBI Taxonomy" id="175792"/>
    <lineage>
        <taxon>Eukaryota</taxon>
        <taxon>Metazoa</taxon>
        <taxon>Chordata</taxon>
        <taxon>Craniata</taxon>
        <taxon>Vertebrata</taxon>
        <taxon>Euteleostomi</taxon>
        <taxon>Actinopterygii</taxon>
        <taxon>Neopterygii</taxon>
        <taxon>Teleostei</taxon>
        <taxon>Ostariophysi</taxon>
        <taxon>Siluriformes</taxon>
        <taxon>Bagridae</taxon>
        <taxon>Tachysurus</taxon>
    </lineage>
</organism>
<dbReference type="PANTHER" id="PTHR48043">
    <property type="entry name" value="EG:EG0003.4 PROTEIN-RELATED"/>
    <property type="match status" value="1"/>
</dbReference>
<keyword evidence="4" id="KW-0732">Signal</keyword>
<evidence type="ECO:0000313" key="5">
    <source>
        <dbReference type="EMBL" id="KAK2816174.1"/>
    </source>
</evidence>
<dbReference type="AlphaFoldDB" id="A0AA88J086"/>
<sequence length="231" mass="26682">MSTRERAALHLLLLLSLIQTPPCTTAGKILVWPADFSHWLNINVIIEELLARGHNVTVVTHSATPSVKTEQSPGYNVEIIQVPYTKQDVFNTLDTMFKYWVNEVPNDDLIQSFLKIKGLFAREDLLKKWRKEQFDVFLTDPMYMCRALLATKLNLPFIISLRFSFGSSMERLCGQLPTPASYVPAVSLGYKHRMDFSQRVKNLVFNFFQDFLFTFLTALNWDPFYTEVMGK</sequence>
<name>A0AA88J086_TACVA</name>
<protein>
    <recommendedName>
        <fullName evidence="7">UDP-glucuronosyltransferase</fullName>
    </recommendedName>
</protein>
<feature type="chain" id="PRO_5041703380" description="UDP-glucuronosyltransferase" evidence="4">
    <location>
        <begin position="27"/>
        <end position="231"/>
    </location>
</feature>
<dbReference type="Proteomes" id="UP001187315">
    <property type="component" value="Unassembled WGS sequence"/>
</dbReference>
<keyword evidence="6" id="KW-1185">Reference proteome</keyword>
<dbReference type="GO" id="GO:0015020">
    <property type="term" value="F:glucuronosyltransferase activity"/>
    <property type="evidence" value="ECO:0007669"/>
    <property type="project" value="TreeGrafter"/>
</dbReference>
<dbReference type="SUPFAM" id="SSF53756">
    <property type="entry name" value="UDP-Glycosyltransferase/glycogen phosphorylase"/>
    <property type="match status" value="1"/>
</dbReference>
<gene>
    <name evidence="5" type="ORF">Q7C36_022445</name>
</gene>
<dbReference type="Pfam" id="PF00201">
    <property type="entry name" value="UDPGT"/>
    <property type="match status" value="1"/>
</dbReference>
<evidence type="ECO:0000256" key="2">
    <source>
        <dbReference type="ARBA" id="ARBA00022676"/>
    </source>
</evidence>